<dbReference type="NCBIfam" id="TIGR00046">
    <property type="entry name" value="RsmE family RNA methyltransferase"/>
    <property type="match status" value="1"/>
</dbReference>
<evidence type="ECO:0000313" key="16">
    <source>
        <dbReference type="Proteomes" id="UP001164761"/>
    </source>
</evidence>
<reference evidence="15" key="1">
    <citation type="submission" date="2022-08" db="EMBL/GenBank/DDBJ databases">
        <title>Alicyclobacillus fastidiosus DSM 17978, complete genome.</title>
        <authorList>
            <person name="Wang Q."/>
            <person name="Cai R."/>
            <person name="Wang Z."/>
        </authorList>
    </citation>
    <scope>NUCLEOTIDE SEQUENCE</scope>
    <source>
        <strain evidence="15">DSM 17978</strain>
    </source>
</reference>
<evidence type="ECO:0000256" key="9">
    <source>
        <dbReference type="ARBA" id="ARBA00022691"/>
    </source>
</evidence>
<evidence type="ECO:0000259" key="14">
    <source>
        <dbReference type="Pfam" id="PF20260"/>
    </source>
</evidence>
<comment type="catalytic activity">
    <reaction evidence="11 12">
        <text>uridine(1498) in 16S rRNA + S-adenosyl-L-methionine = N(3)-methyluridine(1498) in 16S rRNA + S-adenosyl-L-homocysteine + H(+)</text>
        <dbReference type="Rhea" id="RHEA:42920"/>
        <dbReference type="Rhea" id="RHEA-COMP:10283"/>
        <dbReference type="Rhea" id="RHEA-COMP:10284"/>
        <dbReference type="ChEBI" id="CHEBI:15378"/>
        <dbReference type="ChEBI" id="CHEBI:57856"/>
        <dbReference type="ChEBI" id="CHEBI:59789"/>
        <dbReference type="ChEBI" id="CHEBI:65315"/>
        <dbReference type="ChEBI" id="CHEBI:74502"/>
        <dbReference type="EC" id="2.1.1.193"/>
    </reaction>
</comment>
<accession>A0ABY6ZLM2</accession>
<comment type="function">
    <text evidence="10 12">Specifically methylates the N3 position of the uracil ring of uridine 1498 (m3U1498) in 16S rRNA. Acts on the fully assembled 30S ribosomal subunit.</text>
</comment>
<comment type="similarity">
    <text evidence="2 12">Belongs to the RNA methyltransferase RsmE family.</text>
</comment>
<dbReference type="PIRSF" id="PIRSF015601">
    <property type="entry name" value="MTase_slr0722"/>
    <property type="match status" value="1"/>
</dbReference>
<dbReference type="InterPro" id="IPR015947">
    <property type="entry name" value="PUA-like_sf"/>
</dbReference>
<dbReference type="PANTHER" id="PTHR30027:SF3">
    <property type="entry name" value="16S RRNA (URACIL(1498)-N(3))-METHYLTRANSFERASE"/>
    <property type="match status" value="1"/>
</dbReference>
<dbReference type="CDD" id="cd18084">
    <property type="entry name" value="RsmE-like"/>
    <property type="match status" value="1"/>
</dbReference>
<dbReference type="SUPFAM" id="SSF88697">
    <property type="entry name" value="PUA domain-like"/>
    <property type="match status" value="1"/>
</dbReference>
<evidence type="ECO:0000256" key="12">
    <source>
        <dbReference type="PIRNR" id="PIRNR015601"/>
    </source>
</evidence>
<dbReference type="Pfam" id="PF20260">
    <property type="entry name" value="PUA_4"/>
    <property type="match status" value="1"/>
</dbReference>
<dbReference type="InterPro" id="IPR029026">
    <property type="entry name" value="tRNA_m1G_MTases_N"/>
</dbReference>
<name>A0ABY6ZLM2_9BACL</name>
<evidence type="ECO:0000256" key="6">
    <source>
        <dbReference type="ARBA" id="ARBA00022552"/>
    </source>
</evidence>
<evidence type="ECO:0000256" key="1">
    <source>
        <dbReference type="ARBA" id="ARBA00004496"/>
    </source>
</evidence>
<sequence>MRALPKGRLGRDARGEVLMLPRVFVDAPGGASRVVTLAGDDGHHFARVLRVQNGEPLVVVTPTGPWLGEISAVAKDAVDVFLKEPYPSAEPRCEVVVVQGLAKGDKMETIVQKCTEVGASLFVLYGADRSVVKLAGKVEAKLARWQKVAREAAMQSQRDKVPVIRYESKLALVCESLIAEGVEQLVVLDEAEDAVGLTTALSKVPVEGDRRIKRALFVGPEGGWSEAERDYFASCEKACLVTLGRRILRTETAGVVGLAVTLAHFGDMGG</sequence>
<keyword evidence="16" id="KW-1185">Reference proteome</keyword>
<feature type="domain" description="Ribosomal RNA small subunit methyltransferase E PUA-like" evidence="14">
    <location>
        <begin position="37"/>
        <end position="80"/>
    </location>
</feature>
<keyword evidence="9 12" id="KW-0949">S-adenosyl-L-methionine</keyword>
<protein>
    <recommendedName>
        <fullName evidence="4 12">Ribosomal RNA small subunit methyltransferase E</fullName>
        <ecNumber evidence="3 12">2.1.1.193</ecNumber>
    </recommendedName>
</protein>
<evidence type="ECO:0000256" key="10">
    <source>
        <dbReference type="ARBA" id="ARBA00025699"/>
    </source>
</evidence>
<dbReference type="InterPro" id="IPR029028">
    <property type="entry name" value="Alpha/beta_knot_MTases"/>
</dbReference>
<comment type="subcellular location">
    <subcellularLocation>
        <location evidence="1 12">Cytoplasm</location>
    </subcellularLocation>
</comment>
<keyword evidence="8 12" id="KW-0808">Transferase</keyword>
<dbReference type="PANTHER" id="PTHR30027">
    <property type="entry name" value="RIBOSOMAL RNA SMALL SUBUNIT METHYLTRANSFERASE E"/>
    <property type="match status" value="1"/>
</dbReference>
<dbReference type="Pfam" id="PF04452">
    <property type="entry name" value="Methyltrans_RNA"/>
    <property type="match status" value="1"/>
</dbReference>
<evidence type="ECO:0000256" key="4">
    <source>
        <dbReference type="ARBA" id="ARBA00013673"/>
    </source>
</evidence>
<dbReference type="EC" id="2.1.1.193" evidence="3 12"/>
<dbReference type="SUPFAM" id="SSF75217">
    <property type="entry name" value="alpha/beta knot"/>
    <property type="match status" value="1"/>
</dbReference>
<gene>
    <name evidence="15" type="ORF">NZD89_10590</name>
</gene>
<evidence type="ECO:0000259" key="13">
    <source>
        <dbReference type="Pfam" id="PF04452"/>
    </source>
</evidence>
<dbReference type="Gene3D" id="3.40.1280.10">
    <property type="match status" value="1"/>
</dbReference>
<keyword evidence="7 12" id="KW-0489">Methyltransferase</keyword>
<dbReference type="Proteomes" id="UP001164761">
    <property type="component" value="Chromosome"/>
</dbReference>
<dbReference type="RefSeq" id="WP_268007692.1">
    <property type="nucleotide sequence ID" value="NZ_CP104067.1"/>
</dbReference>
<dbReference type="EMBL" id="CP104067">
    <property type="protein sequence ID" value="WAH43787.1"/>
    <property type="molecule type" value="Genomic_DNA"/>
</dbReference>
<dbReference type="InterPro" id="IPR046887">
    <property type="entry name" value="RsmE_PUA-like"/>
</dbReference>
<evidence type="ECO:0000256" key="5">
    <source>
        <dbReference type="ARBA" id="ARBA00022490"/>
    </source>
</evidence>
<organism evidence="15 16">
    <name type="scientific">Alicyclobacillus fastidiosus</name>
    <dbReference type="NCBI Taxonomy" id="392011"/>
    <lineage>
        <taxon>Bacteria</taxon>
        <taxon>Bacillati</taxon>
        <taxon>Bacillota</taxon>
        <taxon>Bacilli</taxon>
        <taxon>Bacillales</taxon>
        <taxon>Alicyclobacillaceae</taxon>
        <taxon>Alicyclobacillus</taxon>
    </lineage>
</organism>
<evidence type="ECO:0000256" key="3">
    <source>
        <dbReference type="ARBA" id="ARBA00012328"/>
    </source>
</evidence>
<dbReference type="InterPro" id="IPR006700">
    <property type="entry name" value="RsmE"/>
</dbReference>
<keyword evidence="6 12" id="KW-0698">rRNA processing</keyword>
<proteinExistence type="inferred from homology"/>
<keyword evidence="5 12" id="KW-0963">Cytoplasm</keyword>
<evidence type="ECO:0000313" key="15">
    <source>
        <dbReference type="EMBL" id="WAH43787.1"/>
    </source>
</evidence>
<evidence type="ECO:0000256" key="11">
    <source>
        <dbReference type="ARBA" id="ARBA00047944"/>
    </source>
</evidence>
<evidence type="ECO:0000256" key="7">
    <source>
        <dbReference type="ARBA" id="ARBA00022603"/>
    </source>
</evidence>
<feature type="domain" description="Ribosomal RNA small subunit methyltransferase E methyltransferase" evidence="13">
    <location>
        <begin position="91"/>
        <end position="260"/>
    </location>
</feature>
<dbReference type="InterPro" id="IPR046886">
    <property type="entry name" value="RsmE_MTase_dom"/>
</dbReference>
<evidence type="ECO:0000256" key="8">
    <source>
        <dbReference type="ARBA" id="ARBA00022679"/>
    </source>
</evidence>
<evidence type="ECO:0000256" key="2">
    <source>
        <dbReference type="ARBA" id="ARBA00005528"/>
    </source>
</evidence>